<name>A0A2K2CKZ6_BRADI</name>
<dbReference type="InParanoid" id="A0A2K2CKZ6"/>
<evidence type="ECO:0008006" key="4">
    <source>
        <dbReference type="Google" id="ProtNLM"/>
    </source>
</evidence>
<dbReference type="EMBL" id="CM000883">
    <property type="protein sequence ID" value="PNT62699.1"/>
    <property type="molecule type" value="Genomic_DNA"/>
</dbReference>
<dbReference type="OrthoDB" id="671539at2759"/>
<keyword evidence="3" id="KW-1185">Reference proteome</keyword>
<dbReference type="AlphaFoldDB" id="A0A2K2CKZ6"/>
<reference evidence="2" key="3">
    <citation type="submission" date="2018-08" db="UniProtKB">
        <authorList>
            <consortium name="EnsemblPlants"/>
        </authorList>
    </citation>
    <scope>IDENTIFICATION</scope>
    <source>
        <strain evidence="2">cv. Bd21</strain>
    </source>
</reference>
<dbReference type="EnsemblPlants" id="PNT62699">
    <property type="protein sequence ID" value="PNT62699"/>
    <property type="gene ID" value="BRADI_4g07252v3"/>
</dbReference>
<evidence type="ECO:0000313" key="3">
    <source>
        <dbReference type="Proteomes" id="UP000008810"/>
    </source>
</evidence>
<gene>
    <name evidence="1" type="ORF">BRADI_4g07252v3</name>
</gene>
<reference evidence="1" key="2">
    <citation type="submission" date="2017-06" db="EMBL/GenBank/DDBJ databases">
        <title>WGS assembly of Brachypodium distachyon.</title>
        <authorList>
            <consortium name="The International Brachypodium Initiative"/>
            <person name="Lucas S."/>
            <person name="Harmon-Smith M."/>
            <person name="Lail K."/>
            <person name="Tice H."/>
            <person name="Grimwood J."/>
            <person name="Bruce D."/>
            <person name="Barry K."/>
            <person name="Shu S."/>
            <person name="Lindquist E."/>
            <person name="Wang M."/>
            <person name="Pitluck S."/>
            <person name="Vogel J.P."/>
            <person name="Garvin D.F."/>
            <person name="Mockler T.C."/>
            <person name="Schmutz J."/>
            <person name="Rokhsar D."/>
            <person name="Bevan M.W."/>
        </authorList>
    </citation>
    <scope>NUCLEOTIDE SEQUENCE</scope>
    <source>
        <strain evidence="1">Bd21</strain>
    </source>
</reference>
<dbReference type="Proteomes" id="UP000008810">
    <property type="component" value="Chromosome 4"/>
</dbReference>
<proteinExistence type="predicted"/>
<protein>
    <recommendedName>
        <fullName evidence="4">Reverse transcriptase zinc-binding domain-containing protein</fullName>
    </recommendedName>
</protein>
<evidence type="ECO:0000313" key="2">
    <source>
        <dbReference type="EnsemblPlants" id="PNT62699"/>
    </source>
</evidence>
<sequence>MEGSPSIFLVVVTDAFNSLFLAGRTDAQQGHCVVAWAKVCLLIRLGGLGVRDANLLRWPWLQRSEVEKPWASFRIRFSSRILALFREACYSVVGNGRFTLFWSDNWIDGKSVESLAPVVFAAVGRRITRTCSVADALARSAWIRDISGPLNAQGMVEFLQLVGTLEAVVLIPGQEDVLRWR</sequence>
<reference evidence="1 2" key="1">
    <citation type="journal article" date="2010" name="Nature">
        <title>Genome sequencing and analysis of the model grass Brachypodium distachyon.</title>
        <authorList>
            <consortium name="International Brachypodium Initiative"/>
        </authorList>
    </citation>
    <scope>NUCLEOTIDE SEQUENCE [LARGE SCALE GENOMIC DNA]</scope>
    <source>
        <strain evidence="1 2">Bd21</strain>
    </source>
</reference>
<dbReference type="Gramene" id="PNT62699">
    <property type="protein sequence ID" value="PNT62699"/>
    <property type="gene ID" value="BRADI_4g07252v3"/>
</dbReference>
<evidence type="ECO:0000313" key="1">
    <source>
        <dbReference type="EMBL" id="PNT62699.1"/>
    </source>
</evidence>
<organism evidence="1">
    <name type="scientific">Brachypodium distachyon</name>
    <name type="common">Purple false brome</name>
    <name type="synonym">Trachynia distachya</name>
    <dbReference type="NCBI Taxonomy" id="15368"/>
    <lineage>
        <taxon>Eukaryota</taxon>
        <taxon>Viridiplantae</taxon>
        <taxon>Streptophyta</taxon>
        <taxon>Embryophyta</taxon>
        <taxon>Tracheophyta</taxon>
        <taxon>Spermatophyta</taxon>
        <taxon>Magnoliopsida</taxon>
        <taxon>Liliopsida</taxon>
        <taxon>Poales</taxon>
        <taxon>Poaceae</taxon>
        <taxon>BOP clade</taxon>
        <taxon>Pooideae</taxon>
        <taxon>Stipodae</taxon>
        <taxon>Brachypodieae</taxon>
        <taxon>Brachypodium</taxon>
    </lineage>
</organism>
<accession>A0A2K2CKZ6</accession>